<evidence type="ECO:0000256" key="1">
    <source>
        <dbReference type="SAM" id="Phobius"/>
    </source>
</evidence>
<organism evidence="3">
    <name type="scientific">Neisseria gonorrhoeae</name>
    <dbReference type="NCBI Taxonomy" id="485"/>
    <lineage>
        <taxon>Bacteria</taxon>
        <taxon>Pseudomonadati</taxon>
        <taxon>Pseudomonadota</taxon>
        <taxon>Betaproteobacteria</taxon>
        <taxon>Neisseriales</taxon>
        <taxon>Neisseriaceae</taxon>
        <taxon>Neisseria</taxon>
    </lineage>
</organism>
<dbReference type="InterPro" id="IPR013491">
    <property type="entry name" value="Tape_meas_N"/>
</dbReference>
<dbReference type="Pfam" id="PF20155">
    <property type="entry name" value="TMP_3"/>
    <property type="match status" value="1"/>
</dbReference>
<gene>
    <name evidence="3" type="ORF">NCTC11421_02073</name>
</gene>
<proteinExistence type="predicted"/>
<evidence type="ECO:0000313" key="3">
    <source>
        <dbReference type="EMBL" id="SUA24083.1"/>
    </source>
</evidence>
<evidence type="ECO:0000259" key="2">
    <source>
        <dbReference type="Pfam" id="PF20155"/>
    </source>
</evidence>
<accession>A0A378VYW6</accession>
<dbReference type="AlphaFoldDB" id="A0A378VYW6"/>
<reference evidence="3" key="1">
    <citation type="submission" date="2018-06" db="EMBL/GenBank/DDBJ databases">
        <authorList>
            <consortium name="Pathogen Informatics"/>
            <person name="Doyle S."/>
        </authorList>
    </citation>
    <scope>NUCLEOTIDE SEQUENCE [LARGE SCALE GENOMIC DNA]</scope>
    <source>
        <strain evidence="3">NCTC11421</strain>
    </source>
</reference>
<feature type="transmembrane region" description="Helical" evidence="1">
    <location>
        <begin position="112"/>
        <end position="131"/>
    </location>
</feature>
<feature type="transmembrane region" description="Helical" evidence="1">
    <location>
        <begin position="85"/>
        <end position="106"/>
    </location>
</feature>
<dbReference type="EMBL" id="UGRI01000001">
    <property type="protein sequence ID" value="SUA24083.1"/>
    <property type="molecule type" value="Genomic_DNA"/>
</dbReference>
<sequence>MGKSRAEIKKLGSEGKLTADVIFKAISGASEKFGEQAAKMPVTMGQALTVFSNNWQSMVSKLLNDSGTMSGIAAVIKLIADNLNLVVPIVAGFAVAVAAAVAPTLALNLALLANPFGIIAVAIGTVVGLIAKFGDESMFSAAAGRIFPM</sequence>
<feature type="domain" description="Tape measure protein N-terminal" evidence="2">
    <location>
        <begin position="1"/>
        <end position="62"/>
    </location>
</feature>
<keyword evidence="1" id="KW-0472">Membrane</keyword>
<protein>
    <submittedName>
        <fullName evidence="3">Tail length tape measure protein, phage associated protein</fullName>
    </submittedName>
</protein>
<keyword evidence="1" id="KW-0812">Transmembrane</keyword>
<keyword evidence="1" id="KW-1133">Transmembrane helix</keyword>
<name>A0A378VYW6_NEIGO</name>